<evidence type="ECO:0000256" key="3">
    <source>
        <dbReference type="ARBA" id="ARBA00022692"/>
    </source>
</evidence>
<feature type="domain" description="GAIN-B" evidence="9">
    <location>
        <begin position="562"/>
        <end position="731"/>
    </location>
</feature>
<dbReference type="InParanoid" id="A0A6P6Y7N6"/>
<organism evidence="10 11">
    <name type="scientific">Dermatophagoides pteronyssinus</name>
    <name type="common">European house dust mite</name>
    <dbReference type="NCBI Taxonomy" id="6956"/>
    <lineage>
        <taxon>Eukaryota</taxon>
        <taxon>Metazoa</taxon>
        <taxon>Ecdysozoa</taxon>
        <taxon>Arthropoda</taxon>
        <taxon>Chelicerata</taxon>
        <taxon>Arachnida</taxon>
        <taxon>Acari</taxon>
        <taxon>Acariformes</taxon>
        <taxon>Sarcoptiformes</taxon>
        <taxon>Astigmata</taxon>
        <taxon>Psoroptidia</taxon>
        <taxon>Analgoidea</taxon>
        <taxon>Pyroglyphidae</taxon>
        <taxon>Dermatophagoidinae</taxon>
        <taxon>Dermatophagoides</taxon>
    </lineage>
</organism>
<protein>
    <submittedName>
        <fullName evidence="11">Uncharacterized protein LOC113795430</fullName>
    </submittedName>
</protein>
<evidence type="ECO:0000256" key="8">
    <source>
        <dbReference type="SAM" id="Phobius"/>
    </source>
</evidence>
<proteinExistence type="inferred from homology"/>
<dbReference type="GO" id="GO:0016020">
    <property type="term" value="C:membrane"/>
    <property type="evidence" value="ECO:0007669"/>
    <property type="project" value="UniProtKB-SubCell"/>
</dbReference>
<reference evidence="11" key="1">
    <citation type="submission" date="2025-08" db="UniProtKB">
        <authorList>
            <consortium name="RefSeq"/>
        </authorList>
    </citation>
    <scope>IDENTIFICATION</scope>
    <source>
        <strain evidence="11">Airmid</strain>
    </source>
</reference>
<dbReference type="PANTHER" id="PTHR15323">
    <property type="entry name" value="D123 PROTEIN"/>
    <property type="match status" value="1"/>
</dbReference>
<evidence type="ECO:0000256" key="4">
    <source>
        <dbReference type="ARBA" id="ARBA00022989"/>
    </source>
</evidence>
<keyword evidence="3 8" id="KW-0812">Transmembrane</keyword>
<sequence length="798" mass="92332">MLVDDVLKCSFSSWYSILGHLSIESEIIEIDDKFREYLLSDGIILPESCNSESCPVMTNGNGHDQNDDDDDNRIDWSQDENVHNGNDDSNDIDVIEFPRIEKQIRRSLRRFGNIFPKLNWSSCEDAHWIQACGSKCSSLTDIFLLLKSSDKIVHDLIDPFEHCTDFDQENAPKFQYQLILRRWLNINPSMEFRCFIRNQKLIAISQRDVRTFYDYIRMDKSEIIEDISNFFEEHIEGKFPLDNFVIDILRPKIHTITLIDVNVFGKLTDSLLFDWNELLSDVQHHDSVLPEFRYIENRFGVQRGRFELNSLPLDVFNGNLTTTNLFDETMNLSTTNVNNNHNDDNNNDLKRATQKCILKCYEQTNQQRSIGCDFGSLSSYRPKRSERSERIIFEHPISFQLPKRVEHLRCLKTFSCHPEKTSTPESITISTTTTKPFYPDVLIKDTEEVNDKIDSIYDDIRNESMEITPGKMEELLSNLNEIIKNITDNNVDMINITYSSLLVMDNLVGRSQTWQNMTNDEQLKNSDHIFNLADNLAGLMNRKLNQSIDADVGHPIVKIECKNIQLHSKYSKLLPNQSLVYEMNTTRLLLPSMGLMDNNESSDTSMDEMKLSSTASIISNKNLISRICDDDKDDKDGYQLLNTPIISMVIGHNNDQSIRLNEPYYFSLETTNFDRLVFGDRPSCYYWNVTRKCWSSDGCYYRKIESNRSASICECNHLTSIVIIVDIYNRDGDDPIKTWLTRVTSSATILCVSISSRNYLLIGYSSPIIIILSGLLYFYATETQIWQDVLESLCGRYL</sequence>
<dbReference type="GO" id="GO:0005737">
    <property type="term" value="C:cytoplasm"/>
    <property type="evidence" value="ECO:0007669"/>
    <property type="project" value="TreeGrafter"/>
</dbReference>
<dbReference type="InterPro" id="IPR057244">
    <property type="entry name" value="GAIN_B"/>
</dbReference>
<evidence type="ECO:0000256" key="1">
    <source>
        <dbReference type="ARBA" id="ARBA00004370"/>
    </source>
</evidence>
<dbReference type="SMART" id="SM00303">
    <property type="entry name" value="GPS"/>
    <property type="match status" value="1"/>
</dbReference>
<dbReference type="Gene3D" id="2.60.220.50">
    <property type="match status" value="1"/>
</dbReference>
<dbReference type="KEGG" id="dpte:113795430"/>
<dbReference type="AlphaFoldDB" id="A0A6P6Y7N6"/>
<keyword evidence="5 8" id="KW-0472">Membrane</keyword>
<comment type="subcellular location">
    <subcellularLocation>
        <location evidence="1">Membrane</location>
    </subcellularLocation>
</comment>
<keyword evidence="10" id="KW-1185">Reference proteome</keyword>
<keyword evidence="6" id="KW-1015">Disulfide bond</keyword>
<feature type="compositionally biased region" description="Basic and acidic residues" evidence="7">
    <location>
        <begin position="73"/>
        <end position="86"/>
    </location>
</feature>
<dbReference type="OrthoDB" id="360540at2759"/>
<evidence type="ECO:0000256" key="2">
    <source>
        <dbReference type="ARBA" id="ARBA00011047"/>
    </source>
</evidence>
<dbReference type="Pfam" id="PF01825">
    <property type="entry name" value="GPS"/>
    <property type="match status" value="1"/>
</dbReference>
<dbReference type="PANTHER" id="PTHR15323:SF6">
    <property type="entry name" value="CELL DIVISION CYCLE PROTEIN 123 HOMOLOG"/>
    <property type="match status" value="1"/>
</dbReference>
<evidence type="ECO:0000259" key="9">
    <source>
        <dbReference type="PROSITE" id="PS50221"/>
    </source>
</evidence>
<gene>
    <name evidence="11" type="primary">LOC113795430</name>
</gene>
<dbReference type="InterPro" id="IPR000203">
    <property type="entry name" value="GPS"/>
</dbReference>
<name>A0A6P6Y7N6_DERPT</name>
<accession>A0A6P6Y7N6</accession>
<dbReference type="PROSITE" id="PS50221">
    <property type="entry name" value="GAIN_B"/>
    <property type="match status" value="1"/>
</dbReference>
<keyword evidence="4 8" id="KW-1133">Transmembrane helix</keyword>
<evidence type="ECO:0000256" key="7">
    <source>
        <dbReference type="SAM" id="MobiDB-lite"/>
    </source>
</evidence>
<dbReference type="InterPro" id="IPR046338">
    <property type="entry name" value="GAIN_dom_sf"/>
</dbReference>
<evidence type="ECO:0000256" key="6">
    <source>
        <dbReference type="ARBA" id="ARBA00023157"/>
    </source>
</evidence>
<feature type="transmembrane region" description="Helical" evidence="8">
    <location>
        <begin position="759"/>
        <end position="780"/>
    </location>
</feature>
<dbReference type="InterPro" id="IPR009772">
    <property type="entry name" value="CDC123"/>
</dbReference>
<evidence type="ECO:0000313" key="10">
    <source>
        <dbReference type="Proteomes" id="UP000515146"/>
    </source>
</evidence>
<dbReference type="Proteomes" id="UP000515146">
    <property type="component" value="Unplaced"/>
</dbReference>
<feature type="region of interest" description="Disordered" evidence="7">
    <location>
        <begin position="55"/>
        <end position="89"/>
    </location>
</feature>
<evidence type="ECO:0000313" key="11">
    <source>
        <dbReference type="RefSeq" id="XP_027201412.1"/>
    </source>
</evidence>
<comment type="similarity">
    <text evidence="2">Belongs to the CDC123 family.</text>
</comment>
<dbReference type="Pfam" id="PF07065">
    <property type="entry name" value="D123"/>
    <property type="match status" value="1"/>
</dbReference>
<dbReference type="RefSeq" id="XP_027201412.1">
    <property type="nucleotide sequence ID" value="XM_027345611.1"/>
</dbReference>
<evidence type="ECO:0000256" key="5">
    <source>
        <dbReference type="ARBA" id="ARBA00023136"/>
    </source>
</evidence>